<name>A0A498CAU2_9MICO</name>
<organism evidence="4 5">
    <name type="scientific">Microbacterium telephonicum</name>
    <dbReference type="NCBI Taxonomy" id="1714841"/>
    <lineage>
        <taxon>Bacteria</taxon>
        <taxon>Bacillati</taxon>
        <taxon>Actinomycetota</taxon>
        <taxon>Actinomycetes</taxon>
        <taxon>Micrococcales</taxon>
        <taxon>Microbacteriaceae</taxon>
        <taxon>Microbacterium</taxon>
    </lineage>
</organism>
<evidence type="ECO:0000256" key="1">
    <source>
        <dbReference type="ARBA" id="ARBA00022553"/>
    </source>
</evidence>
<dbReference type="InterPro" id="IPR008984">
    <property type="entry name" value="SMAD_FHA_dom_sf"/>
</dbReference>
<dbReference type="EMBL" id="RCDB01000001">
    <property type="protein sequence ID" value="RLK52377.1"/>
    <property type="molecule type" value="Genomic_DNA"/>
</dbReference>
<feature type="domain" description="FHA" evidence="3">
    <location>
        <begin position="381"/>
        <end position="437"/>
    </location>
</feature>
<reference evidence="4 5" key="1">
    <citation type="journal article" date="2015" name="Stand. Genomic Sci.">
        <title>Genomic Encyclopedia of Bacterial and Archaeal Type Strains, Phase III: the genomes of soil and plant-associated and newly described type strains.</title>
        <authorList>
            <person name="Whitman W.B."/>
            <person name="Woyke T."/>
            <person name="Klenk H.P."/>
            <person name="Zhou Y."/>
            <person name="Lilburn T.G."/>
            <person name="Beck B.J."/>
            <person name="De Vos P."/>
            <person name="Vandamme P."/>
            <person name="Eisen J.A."/>
            <person name="Garrity G."/>
            <person name="Hugenholtz P."/>
            <person name="Kyrpides N.C."/>
        </authorList>
    </citation>
    <scope>NUCLEOTIDE SEQUENCE [LARGE SCALE GENOMIC DNA]</scope>
    <source>
        <strain evidence="4 5">S2T63</strain>
    </source>
</reference>
<gene>
    <name evidence="4" type="ORF">C7474_0311</name>
</gene>
<evidence type="ECO:0000313" key="5">
    <source>
        <dbReference type="Proteomes" id="UP000273158"/>
    </source>
</evidence>
<dbReference type="InterPro" id="IPR000253">
    <property type="entry name" value="FHA_dom"/>
</dbReference>
<accession>A0A498CAU2</accession>
<dbReference type="AlphaFoldDB" id="A0A498CAU2"/>
<keyword evidence="5" id="KW-1185">Reference proteome</keyword>
<dbReference type="OrthoDB" id="5485098at2"/>
<dbReference type="Pfam" id="PF00498">
    <property type="entry name" value="FHA"/>
    <property type="match status" value="1"/>
</dbReference>
<evidence type="ECO:0000313" key="4">
    <source>
        <dbReference type="EMBL" id="RLK52377.1"/>
    </source>
</evidence>
<sequence>MTEVRYRPAAEAGAWRIAVSETALAALSPTVTDLAVETVWRRVGDGGIGAIIEALTGAFGTSLSAIPPFALAVLEGDAVRVAVRGPVEVLVETGGGTEQISGAGVATWTERLVPGVRTVGIALEGAVAEPGGLPIVSGVVAATAVTLTVGGSATRRPAASAPAARSGGSAPAAPVTVPDAAGEVPVAPPVTAAPAERVAAPESTPHPEPESAPSPEPVSEPVEVATTGVDTLLPLATDAGAEPAAVADEYDLLWGETVARPISAAASIAEPDDASTDAGAGAPPESDDDAPTTAVPISAVRTATPTVPPVPSVPPVPPLPARIPVAQGDHDGETIAVADLRAMRDAQRERYESTDGVPPRRPARGRIRLSTGQSVELERPVVIGRRPKSTRTSGAELPTLVAVDSPEQDISRSHVEIHAEGEHVLVTDLDTTNGTLLVRSGQEPVRLHPGEPTMVITGDVLDIGDGVTILFEDLP</sequence>
<dbReference type="Gene3D" id="2.60.200.20">
    <property type="match status" value="1"/>
</dbReference>
<feature type="compositionally biased region" description="Pro residues" evidence="2">
    <location>
        <begin position="204"/>
        <end position="218"/>
    </location>
</feature>
<evidence type="ECO:0000256" key="2">
    <source>
        <dbReference type="SAM" id="MobiDB-lite"/>
    </source>
</evidence>
<proteinExistence type="predicted"/>
<feature type="region of interest" description="Disordered" evidence="2">
    <location>
        <begin position="269"/>
        <end position="329"/>
    </location>
</feature>
<dbReference type="SUPFAM" id="SSF49879">
    <property type="entry name" value="SMAD/FHA domain"/>
    <property type="match status" value="1"/>
</dbReference>
<feature type="compositionally biased region" description="Pro residues" evidence="2">
    <location>
        <begin position="306"/>
        <end position="321"/>
    </location>
</feature>
<dbReference type="RefSeq" id="WP_121057032.1">
    <property type="nucleotide sequence ID" value="NZ_RCDB01000001.1"/>
</dbReference>
<feature type="compositionally biased region" description="Low complexity" evidence="2">
    <location>
        <begin position="153"/>
        <end position="203"/>
    </location>
</feature>
<dbReference type="Proteomes" id="UP000273158">
    <property type="component" value="Unassembled WGS sequence"/>
</dbReference>
<feature type="region of interest" description="Disordered" evidence="2">
    <location>
        <begin position="346"/>
        <end position="365"/>
    </location>
</feature>
<keyword evidence="1" id="KW-0597">Phosphoprotein</keyword>
<protein>
    <submittedName>
        <fullName evidence="4">FHA domain-containing protein</fullName>
    </submittedName>
</protein>
<dbReference type="PROSITE" id="PS50006">
    <property type="entry name" value="FHA_DOMAIN"/>
    <property type="match status" value="1"/>
</dbReference>
<comment type="caution">
    <text evidence="4">The sequence shown here is derived from an EMBL/GenBank/DDBJ whole genome shotgun (WGS) entry which is preliminary data.</text>
</comment>
<dbReference type="CDD" id="cd00060">
    <property type="entry name" value="FHA"/>
    <property type="match status" value="1"/>
</dbReference>
<evidence type="ECO:0000259" key="3">
    <source>
        <dbReference type="PROSITE" id="PS50006"/>
    </source>
</evidence>
<feature type="region of interest" description="Disordered" evidence="2">
    <location>
        <begin position="153"/>
        <end position="222"/>
    </location>
</feature>